<dbReference type="Gene3D" id="3.30.420.180">
    <property type="entry name" value="CobE/GbiG C-terminal domain"/>
    <property type="match status" value="1"/>
</dbReference>
<feature type="region of interest" description="Disordered" evidence="1">
    <location>
        <begin position="161"/>
        <end position="203"/>
    </location>
</feature>
<evidence type="ECO:0000313" key="3">
    <source>
        <dbReference type="EMBL" id="MEK8028006.1"/>
    </source>
</evidence>
<dbReference type="InterPro" id="IPR002750">
    <property type="entry name" value="CobE/GbiG_C"/>
</dbReference>
<dbReference type="Proteomes" id="UP001368500">
    <property type="component" value="Unassembled WGS sequence"/>
</dbReference>
<protein>
    <submittedName>
        <fullName evidence="3">Cobalamin biosynthesis protein</fullName>
    </submittedName>
</protein>
<gene>
    <name evidence="3" type="ORF">AACH11_18750</name>
</gene>
<dbReference type="RefSeq" id="WP_341375789.1">
    <property type="nucleotide sequence ID" value="NZ_JBBUTF010000018.1"/>
</dbReference>
<name>A0ABU9BEB9_9BURK</name>
<comment type="caution">
    <text evidence="3">The sequence shown here is derived from an EMBL/GenBank/DDBJ whole genome shotgun (WGS) entry which is preliminary data.</text>
</comment>
<dbReference type="EMBL" id="JBBUTF010000018">
    <property type="protein sequence ID" value="MEK8028006.1"/>
    <property type="molecule type" value="Genomic_DNA"/>
</dbReference>
<dbReference type="SUPFAM" id="SSF159664">
    <property type="entry name" value="CobE/GbiG C-terminal domain-like"/>
    <property type="match status" value="1"/>
</dbReference>
<organism evidence="3 4">
    <name type="scientific">Pseudaquabacterium rugosum</name>
    <dbReference type="NCBI Taxonomy" id="2984194"/>
    <lineage>
        <taxon>Bacteria</taxon>
        <taxon>Pseudomonadati</taxon>
        <taxon>Pseudomonadota</taxon>
        <taxon>Betaproteobacteria</taxon>
        <taxon>Burkholderiales</taxon>
        <taxon>Sphaerotilaceae</taxon>
        <taxon>Pseudaquabacterium</taxon>
    </lineage>
</organism>
<sequence>MRVAGLGFRQGAEMASLEAALKAALEAALKAALKAELEIAQKAARQTASAGAGAAPLRLDALATAARKAADPAAQALARRLGLPLLALSDEVLAAQTTLTESPRVRAHTGTGSLAEAAALAAAGPQGRLLGPRAVSPDGCATAAIAAGPVTMATTTATTATTATTTTAPPVTADPGCTAGAPAGSLTPPPTLAPAIPSLPENP</sequence>
<evidence type="ECO:0000259" key="2">
    <source>
        <dbReference type="Pfam" id="PF01890"/>
    </source>
</evidence>
<reference evidence="3 4" key="1">
    <citation type="submission" date="2024-04" db="EMBL/GenBank/DDBJ databases">
        <title>Novel species of the genus Ideonella isolated from streams.</title>
        <authorList>
            <person name="Lu H."/>
        </authorList>
    </citation>
    <scope>NUCLEOTIDE SEQUENCE [LARGE SCALE GENOMIC DNA]</scope>
    <source>
        <strain evidence="3 4">BYS139W</strain>
    </source>
</reference>
<dbReference type="InterPro" id="IPR036518">
    <property type="entry name" value="CobE/GbiG_C_sf"/>
</dbReference>
<feature type="compositionally biased region" description="Low complexity" evidence="1">
    <location>
        <begin position="193"/>
        <end position="203"/>
    </location>
</feature>
<feature type="compositionally biased region" description="Low complexity" evidence="1">
    <location>
        <begin position="161"/>
        <end position="186"/>
    </location>
</feature>
<keyword evidence="4" id="KW-1185">Reference proteome</keyword>
<feature type="domain" description="CobE/GbiG C-terminal" evidence="2">
    <location>
        <begin position="3"/>
        <end position="146"/>
    </location>
</feature>
<proteinExistence type="predicted"/>
<evidence type="ECO:0000313" key="4">
    <source>
        <dbReference type="Proteomes" id="UP001368500"/>
    </source>
</evidence>
<dbReference type="Pfam" id="PF01890">
    <property type="entry name" value="CbiG_C"/>
    <property type="match status" value="1"/>
</dbReference>
<accession>A0ABU9BEB9</accession>
<evidence type="ECO:0000256" key="1">
    <source>
        <dbReference type="SAM" id="MobiDB-lite"/>
    </source>
</evidence>